<dbReference type="Proteomes" id="UP001054837">
    <property type="component" value="Unassembled WGS sequence"/>
</dbReference>
<evidence type="ECO:0000313" key="2">
    <source>
        <dbReference type="Proteomes" id="UP001054837"/>
    </source>
</evidence>
<accession>A0AAV4SUC0</accession>
<protein>
    <submittedName>
        <fullName evidence="1">Uncharacterized protein</fullName>
    </submittedName>
</protein>
<dbReference type="EMBL" id="BPLQ01008490">
    <property type="protein sequence ID" value="GIY37680.1"/>
    <property type="molecule type" value="Genomic_DNA"/>
</dbReference>
<dbReference type="AlphaFoldDB" id="A0AAV4SUC0"/>
<organism evidence="1 2">
    <name type="scientific">Caerostris darwini</name>
    <dbReference type="NCBI Taxonomy" id="1538125"/>
    <lineage>
        <taxon>Eukaryota</taxon>
        <taxon>Metazoa</taxon>
        <taxon>Ecdysozoa</taxon>
        <taxon>Arthropoda</taxon>
        <taxon>Chelicerata</taxon>
        <taxon>Arachnida</taxon>
        <taxon>Araneae</taxon>
        <taxon>Araneomorphae</taxon>
        <taxon>Entelegynae</taxon>
        <taxon>Araneoidea</taxon>
        <taxon>Araneidae</taxon>
        <taxon>Caerostris</taxon>
    </lineage>
</organism>
<gene>
    <name evidence="1" type="ORF">CDAR_455701</name>
</gene>
<sequence length="99" mass="11350">MANIDEPYATKLWITILIGDFIFNLWSTDSFKRPIMLYTETDNDDEGNGPFQVHSEVPSELVSSKSPETLSNLSDEERCTRISSILLDKDIAQSIRYFQ</sequence>
<name>A0AAV4SUC0_9ARAC</name>
<evidence type="ECO:0000313" key="1">
    <source>
        <dbReference type="EMBL" id="GIY37680.1"/>
    </source>
</evidence>
<keyword evidence="2" id="KW-1185">Reference proteome</keyword>
<proteinExistence type="predicted"/>
<reference evidence="1 2" key="1">
    <citation type="submission" date="2021-06" db="EMBL/GenBank/DDBJ databases">
        <title>Caerostris darwini draft genome.</title>
        <authorList>
            <person name="Kono N."/>
            <person name="Arakawa K."/>
        </authorList>
    </citation>
    <scope>NUCLEOTIDE SEQUENCE [LARGE SCALE GENOMIC DNA]</scope>
</reference>
<comment type="caution">
    <text evidence="1">The sequence shown here is derived from an EMBL/GenBank/DDBJ whole genome shotgun (WGS) entry which is preliminary data.</text>
</comment>